<name>A0AAV9X4V3_9PEZI</name>
<protein>
    <submittedName>
        <fullName evidence="2">Uncharacterized protein</fullName>
    </submittedName>
</protein>
<gene>
    <name evidence="2" type="ORF">TWF694_001726</name>
</gene>
<feature type="region of interest" description="Disordered" evidence="1">
    <location>
        <begin position="90"/>
        <end position="137"/>
    </location>
</feature>
<comment type="caution">
    <text evidence="2">The sequence shown here is derived from an EMBL/GenBank/DDBJ whole genome shotgun (WGS) entry which is preliminary data.</text>
</comment>
<keyword evidence="3" id="KW-1185">Reference proteome</keyword>
<feature type="compositionally biased region" description="Low complexity" evidence="1">
    <location>
        <begin position="106"/>
        <end position="127"/>
    </location>
</feature>
<evidence type="ECO:0000313" key="2">
    <source>
        <dbReference type="EMBL" id="KAK6535258.1"/>
    </source>
</evidence>
<sequence>MSSIELQIGHAKTPIPFLIPLVKAKDPKKLRALILQRTGCSDETKVTMYNRALKVIHMDDWEDMIEPGHYYMADINDAWLKQMLCKPAGGDNELPGKPTNEQPARGSSSNPVDSSVQVSSSDPVGSSDAACSSSRVKFSSDRAGASGLITKSSKTAQKRKVTSSGLSNASKSTIDTVSDGEIDPATAERHEHDKKLLRESTHAPSSAKGKHDFDSDPEVEDLGAKLTALKARVGPEYESFYEDEAQKHIPPRPRAANKRIPPPLNFADTRGTPKTRLTERPVSGQDTGNSNSIQFVRSQESYTDIQDNLLKGNYNKNPFAKPFNRDGAQAASAKSKDVLGEKVEYLTCDTEDTQISVTENSITHPSHQKKKLEIRLVKPSQRYKTLKLEPEGAKPKSLIIKVPMTATPLRIINRLRKNPTYTRLIVLEVSDNDSGLAACAVITPGSRMVGTTVQELGWVNGIYMTWEHIENANEQENISSEPWDEKDPGDD</sequence>
<accession>A0AAV9X4V3</accession>
<dbReference type="Proteomes" id="UP001365542">
    <property type="component" value="Unassembled WGS sequence"/>
</dbReference>
<feature type="region of interest" description="Disordered" evidence="1">
    <location>
        <begin position="243"/>
        <end position="291"/>
    </location>
</feature>
<organism evidence="2 3">
    <name type="scientific">Orbilia ellipsospora</name>
    <dbReference type="NCBI Taxonomy" id="2528407"/>
    <lineage>
        <taxon>Eukaryota</taxon>
        <taxon>Fungi</taxon>
        <taxon>Dikarya</taxon>
        <taxon>Ascomycota</taxon>
        <taxon>Pezizomycotina</taxon>
        <taxon>Orbiliomycetes</taxon>
        <taxon>Orbiliales</taxon>
        <taxon>Orbiliaceae</taxon>
        <taxon>Orbilia</taxon>
    </lineage>
</organism>
<dbReference type="EMBL" id="JAVHJO010000010">
    <property type="protein sequence ID" value="KAK6535258.1"/>
    <property type="molecule type" value="Genomic_DNA"/>
</dbReference>
<evidence type="ECO:0000313" key="3">
    <source>
        <dbReference type="Proteomes" id="UP001365542"/>
    </source>
</evidence>
<feature type="region of interest" description="Disordered" evidence="1">
    <location>
        <begin position="149"/>
        <end position="219"/>
    </location>
</feature>
<feature type="compositionally biased region" description="Basic and acidic residues" evidence="1">
    <location>
        <begin position="186"/>
        <end position="201"/>
    </location>
</feature>
<feature type="compositionally biased region" description="Polar residues" evidence="1">
    <location>
        <begin position="162"/>
        <end position="176"/>
    </location>
</feature>
<evidence type="ECO:0000256" key="1">
    <source>
        <dbReference type="SAM" id="MobiDB-lite"/>
    </source>
</evidence>
<dbReference type="AlphaFoldDB" id="A0AAV9X4V3"/>
<reference evidence="2 3" key="1">
    <citation type="submission" date="2019-10" db="EMBL/GenBank/DDBJ databases">
        <authorList>
            <person name="Palmer J.M."/>
        </authorList>
    </citation>
    <scope>NUCLEOTIDE SEQUENCE [LARGE SCALE GENOMIC DNA]</scope>
    <source>
        <strain evidence="2 3">TWF694</strain>
    </source>
</reference>
<proteinExistence type="predicted"/>